<dbReference type="Gene3D" id="3.90.550.10">
    <property type="entry name" value="Spore Coat Polysaccharide Biosynthesis Protein SpsA, Chain A"/>
    <property type="match status" value="1"/>
</dbReference>
<dbReference type="InterPro" id="IPR009875">
    <property type="entry name" value="PilZ_domain"/>
</dbReference>
<dbReference type="GO" id="GO:0006011">
    <property type="term" value="P:UDP-alpha-D-glucose metabolic process"/>
    <property type="evidence" value="ECO:0007669"/>
    <property type="project" value="InterPro"/>
</dbReference>
<dbReference type="RefSeq" id="WP_306887115.1">
    <property type="nucleotide sequence ID" value="NZ_JAUSUL010000004.1"/>
</dbReference>
<protein>
    <recommendedName>
        <fullName evidence="9">Cellulose synthase catalytic subunit [UDP-forming]</fullName>
        <ecNumber evidence="9">2.4.1.12</ecNumber>
    </recommendedName>
</protein>
<feature type="region of interest" description="Disordered" evidence="10">
    <location>
        <begin position="717"/>
        <end position="771"/>
    </location>
</feature>
<dbReference type="InterPro" id="IPR029044">
    <property type="entry name" value="Nucleotide-diphossugar_trans"/>
</dbReference>
<keyword evidence="6 9" id="KW-0812">Transmembrane</keyword>
<keyword evidence="2 9" id="KW-1003">Cell membrane</keyword>
<feature type="transmembrane region" description="Helical" evidence="9">
    <location>
        <begin position="51"/>
        <end position="70"/>
    </location>
</feature>
<dbReference type="GO" id="GO:0005886">
    <property type="term" value="C:plasma membrane"/>
    <property type="evidence" value="ECO:0007669"/>
    <property type="project" value="UniProtKB-SubCell"/>
</dbReference>
<evidence type="ECO:0000313" key="13">
    <source>
        <dbReference type="Proteomes" id="UP001229244"/>
    </source>
</evidence>
<dbReference type="PANTHER" id="PTHR43867">
    <property type="entry name" value="CELLULOSE SYNTHASE CATALYTIC SUBUNIT A [UDP-FORMING]"/>
    <property type="match status" value="1"/>
</dbReference>
<keyword evidence="5 9" id="KW-0808">Transferase</keyword>
<keyword evidence="3 9" id="KW-0997">Cell inner membrane</keyword>
<proteinExistence type="predicted"/>
<dbReference type="InterPro" id="IPR003919">
    <property type="entry name" value="Cell_synth_A"/>
</dbReference>
<dbReference type="Proteomes" id="UP001229244">
    <property type="component" value="Unassembled WGS sequence"/>
</dbReference>
<dbReference type="InterPro" id="IPR050321">
    <property type="entry name" value="Glycosyltr_2/OpgH_subfam"/>
</dbReference>
<keyword evidence="8 9" id="KW-0472">Membrane</keyword>
<keyword evidence="4 9" id="KW-0328">Glycosyltransferase</keyword>
<evidence type="ECO:0000256" key="8">
    <source>
        <dbReference type="ARBA" id="ARBA00023136"/>
    </source>
</evidence>
<reference evidence="12" key="1">
    <citation type="submission" date="2023-07" db="EMBL/GenBank/DDBJ databases">
        <title>Genomic Encyclopedia of Type Strains, Phase IV (KMG-IV): sequencing the most valuable type-strain genomes for metagenomic binning, comparative biology and taxonomic classification.</title>
        <authorList>
            <person name="Goeker M."/>
        </authorList>
    </citation>
    <scope>NUCLEOTIDE SEQUENCE</scope>
    <source>
        <strain evidence="12">DSM 21202</strain>
    </source>
</reference>
<comment type="caution">
    <text evidence="12">The sequence shown here is derived from an EMBL/GenBank/DDBJ whole genome shotgun (WGS) entry which is preliminary data.</text>
</comment>
<evidence type="ECO:0000313" key="12">
    <source>
        <dbReference type="EMBL" id="MDQ0317214.1"/>
    </source>
</evidence>
<keyword evidence="13" id="KW-1185">Reference proteome</keyword>
<name>A0AAE3VR52_9HYPH</name>
<comment type="pathway">
    <text evidence="9">Glycan metabolism; bacterial cellulose biosynthesis.</text>
</comment>
<comment type="cofactor">
    <cofactor evidence="9">
        <name>Mg(2+)</name>
        <dbReference type="ChEBI" id="CHEBI:18420"/>
    </cofactor>
</comment>
<dbReference type="EC" id="2.4.1.12" evidence="9"/>
<feature type="transmembrane region" description="Helical" evidence="9">
    <location>
        <begin position="436"/>
        <end position="455"/>
    </location>
</feature>
<feature type="transmembrane region" description="Helical" evidence="9">
    <location>
        <begin position="543"/>
        <end position="562"/>
    </location>
</feature>
<dbReference type="SUPFAM" id="SSF53448">
    <property type="entry name" value="Nucleotide-diphospho-sugar transferases"/>
    <property type="match status" value="1"/>
</dbReference>
<feature type="transmembrane region" description="Helical" evidence="9">
    <location>
        <begin position="687"/>
        <end position="704"/>
    </location>
</feature>
<dbReference type="SUPFAM" id="SSF141371">
    <property type="entry name" value="PilZ domain-like"/>
    <property type="match status" value="1"/>
</dbReference>
<evidence type="ECO:0000256" key="2">
    <source>
        <dbReference type="ARBA" id="ARBA00022475"/>
    </source>
</evidence>
<dbReference type="Pfam" id="PF07238">
    <property type="entry name" value="PilZ"/>
    <property type="match status" value="1"/>
</dbReference>
<dbReference type="Pfam" id="PF13641">
    <property type="entry name" value="Glyco_tranf_2_3"/>
    <property type="match status" value="1"/>
</dbReference>
<keyword evidence="7 9" id="KW-1133">Transmembrane helix</keyword>
<evidence type="ECO:0000256" key="5">
    <source>
        <dbReference type="ARBA" id="ARBA00022679"/>
    </source>
</evidence>
<dbReference type="NCBIfam" id="TIGR03030">
    <property type="entry name" value="CelA"/>
    <property type="match status" value="1"/>
</dbReference>
<evidence type="ECO:0000256" key="4">
    <source>
        <dbReference type="ARBA" id="ARBA00022676"/>
    </source>
</evidence>
<dbReference type="EMBL" id="JAUSUL010000004">
    <property type="protein sequence ID" value="MDQ0317214.1"/>
    <property type="molecule type" value="Genomic_DNA"/>
</dbReference>
<feature type="compositionally biased region" description="Basic and acidic residues" evidence="10">
    <location>
        <begin position="761"/>
        <end position="771"/>
    </location>
</feature>
<evidence type="ECO:0000256" key="3">
    <source>
        <dbReference type="ARBA" id="ARBA00022519"/>
    </source>
</evidence>
<evidence type="ECO:0000256" key="1">
    <source>
        <dbReference type="ARBA" id="ARBA00004127"/>
    </source>
</evidence>
<sequence>MRRILIVVAWAVAALVVIFLVTQPVDINTHFITAMLVAALIAIFKNFKREGALRLIVLALGTAIVLRYVYWRTTSTIPPVAQLEDFIPGIILYVAEMYSVFMLCLSLFAVADPLDRPKAPVLPDEDQPTIDVFVPTYNEEPELLATTLAAALQMDYPKEKFIVYLLDDGGTDQKCEDDDPEKAAEAQARRRELQQLARDLGARYLTRAKNLHAKAGNLNNGLAHSHGELIVVFDADHAPARDFLKQTVGLFRQDKKLFLVQTPHFFINPDPLERNLETWDRMPSENEMFYGMIQRGFDKWDGSFFCGSAAVLRRAALEEAGGFSGVSITEDAESALELHSRGWHSAYVDRPMIAGLQPETFASFIGQRSRWAQGMLQIILLKRPFLKSGLKIQQRLCYLAASMFWIFPFARLTFLFAPLAYLFFSLQIFNASGAEFAAYTMTYMLINILLQNYLYSNVRWPFISELYETIQSVYLIRALGGVLLNPTKPTFKVTAKGEATTKSRISELGWPFYIIFFILVFALLVTIWRVWTQPYISDIAIVVGGWNVFNLIIMGAALGVVSERRNLRQSQRVTIERKAEILVGDEVVPAKIDDVSVTGTRILVPSNALRNLKRGQEVNMRFETRSQLASNTLPLKVMSIMRDEGGQALGCRFVTEEPLHFRLVADLVFADSDEWVRFQQSRRKDIGVLRGIIEFFVMAFYQTVRGLSYLFPRKEEAPQSQPFGTDNASTTNHGPQERLPAPDRPTDPYADANGTPPDSPGPRDGRAVPAE</sequence>
<dbReference type="PANTHER" id="PTHR43867:SF2">
    <property type="entry name" value="CELLULOSE SYNTHASE CATALYTIC SUBUNIT A [UDP-FORMING]"/>
    <property type="match status" value="1"/>
</dbReference>
<evidence type="ECO:0000256" key="10">
    <source>
        <dbReference type="SAM" id="MobiDB-lite"/>
    </source>
</evidence>
<evidence type="ECO:0000256" key="6">
    <source>
        <dbReference type="ARBA" id="ARBA00022692"/>
    </source>
</evidence>
<evidence type="ECO:0000256" key="9">
    <source>
        <dbReference type="RuleBase" id="RU365020"/>
    </source>
</evidence>
<dbReference type="GO" id="GO:0035438">
    <property type="term" value="F:cyclic-di-GMP binding"/>
    <property type="evidence" value="ECO:0007669"/>
    <property type="project" value="InterPro"/>
</dbReference>
<dbReference type="GO" id="GO:0016760">
    <property type="term" value="F:cellulose synthase (UDP-forming) activity"/>
    <property type="evidence" value="ECO:0007669"/>
    <property type="project" value="UniProtKB-EC"/>
</dbReference>
<feature type="transmembrane region" description="Helical" evidence="9">
    <location>
        <begin position="510"/>
        <end position="531"/>
    </location>
</feature>
<comment type="catalytic activity">
    <reaction evidence="9">
        <text>[(1-&gt;4)-beta-D-glucosyl](n) + UDP-alpha-D-glucose = [(1-&gt;4)-beta-D-glucosyl](n+1) + UDP + H(+)</text>
        <dbReference type="Rhea" id="RHEA:19929"/>
        <dbReference type="Rhea" id="RHEA-COMP:10033"/>
        <dbReference type="Rhea" id="RHEA-COMP:10034"/>
        <dbReference type="ChEBI" id="CHEBI:15378"/>
        <dbReference type="ChEBI" id="CHEBI:18246"/>
        <dbReference type="ChEBI" id="CHEBI:58223"/>
        <dbReference type="ChEBI" id="CHEBI:58885"/>
        <dbReference type="EC" id="2.4.1.12"/>
    </reaction>
</comment>
<accession>A0AAE3VR52</accession>
<feature type="transmembrane region" description="Helical" evidence="9">
    <location>
        <begin position="396"/>
        <end position="424"/>
    </location>
</feature>
<comment type="function">
    <text evidence="9">Catalytic subunit of cellulose synthase. It polymerizes uridine 5'-diphosphate glucose to cellulose.</text>
</comment>
<comment type="subcellular location">
    <subcellularLocation>
        <location evidence="9">Cell inner membrane</location>
    </subcellularLocation>
    <subcellularLocation>
        <location evidence="1">Endomembrane system</location>
        <topology evidence="1">Multi-pass membrane protein</topology>
    </subcellularLocation>
</comment>
<evidence type="ECO:0000259" key="11">
    <source>
        <dbReference type="Pfam" id="PF07238"/>
    </source>
</evidence>
<organism evidence="12 13">
    <name type="scientific">Amorphus orientalis</name>
    <dbReference type="NCBI Taxonomy" id="649198"/>
    <lineage>
        <taxon>Bacteria</taxon>
        <taxon>Pseudomonadati</taxon>
        <taxon>Pseudomonadota</taxon>
        <taxon>Alphaproteobacteria</taxon>
        <taxon>Hyphomicrobiales</taxon>
        <taxon>Amorphaceae</taxon>
        <taxon>Amorphus</taxon>
    </lineage>
</organism>
<evidence type="ECO:0000256" key="7">
    <source>
        <dbReference type="ARBA" id="ARBA00022989"/>
    </source>
</evidence>
<dbReference type="GO" id="GO:0012505">
    <property type="term" value="C:endomembrane system"/>
    <property type="evidence" value="ECO:0007669"/>
    <property type="project" value="UniProtKB-SubCell"/>
</dbReference>
<dbReference type="CDD" id="cd06421">
    <property type="entry name" value="CESA_CelA_like"/>
    <property type="match status" value="1"/>
</dbReference>
<feature type="transmembrane region" description="Helical" evidence="9">
    <location>
        <begin position="27"/>
        <end position="44"/>
    </location>
</feature>
<keyword evidence="9" id="KW-0973">c-di-GMP</keyword>
<dbReference type="GO" id="GO:0030244">
    <property type="term" value="P:cellulose biosynthetic process"/>
    <property type="evidence" value="ECO:0007669"/>
    <property type="project" value="UniProtKB-KW"/>
</dbReference>
<dbReference type="PRINTS" id="PR01439">
    <property type="entry name" value="CELLSNTHASEA"/>
</dbReference>
<dbReference type="Gene3D" id="2.40.10.220">
    <property type="entry name" value="predicted glycosyltransferase like domains"/>
    <property type="match status" value="1"/>
</dbReference>
<feature type="domain" description="PilZ" evidence="11">
    <location>
        <begin position="567"/>
        <end position="669"/>
    </location>
</feature>
<feature type="compositionally biased region" description="Polar residues" evidence="10">
    <location>
        <begin position="718"/>
        <end position="734"/>
    </location>
</feature>
<gene>
    <name evidence="12" type="ORF">J2S73_003691</name>
</gene>
<feature type="transmembrane region" description="Helical" evidence="9">
    <location>
        <begin position="5"/>
        <end position="21"/>
    </location>
</feature>
<keyword evidence="9" id="KW-0135">Cellulose biosynthesis</keyword>
<dbReference type="AlphaFoldDB" id="A0AAE3VR52"/>
<feature type="transmembrane region" description="Helical" evidence="9">
    <location>
        <begin position="90"/>
        <end position="110"/>
    </location>
</feature>